<evidence type="ECO:0000256" key="2">
    <source>
        <dbReference type="ARBA" id="ARBA00008571"/>
    </source>
</evidence>
<protein>
    <recommendedName>
        <fullName evidence="3">FAD assembly factor SdhE</fullName>
    </recommendedName>
</protein>
<reference evidence="6 7" key="1">
    <citation type="submission" date="2023-09" db="EMBL/GenBank/DDBJ databases">
        <authorList>
            <person name="Rey-Velasco X."/>
        </authorList>
    </citation>
    <scope>NUCLEOTIDE SEQUENCE [LARGE SCALE GENOMIC DNA]</scope>
    <source>
        <strain evidence="6 7">W345</strain>
    </source>
</reference>
<keyword evidence="7" id="KW-1185">Reference proteome</keyword>
<evidence type="ECO:0000256" key="5">
    <source>
        <dbReference type="ARBA" id="ARBA00023186"/>
    </source>
</evidence>
<comment type="subcellular location">
    <subcellularLocation>
        <location evidence="1">Cytoplasm</location>
    </subcellularLocation>
</comment>
<keyword evidence="5" id="KW-0143">Chaperone</keyword>
<name>A0ABU2WMT0_9GAMM</name>
<dbReference type="InterPro" id="IPR005631">
    <property type="entry name" value="SDH"/>
</dbReference>
<dbReference type="SUPFAM" id="SSF109910">
    <property type="entry name" value="YgfY-like"/>
    <property type="match status" value="1"/>
</dbReference>
<evidence type="ECO:0000313" key="6">
    <source>
        <dbReference type="EMBL" id="MDT0498631.1"/>
    </source>
</evidence>
<dbReference type="RefSeq" id="WP_311366043.1">
    <property type="nucleotide sequence ID" value="NZ_JAVRIC010000024.1"/>
</dbReference>
<organism evidence="6 7">
    <name type="scientific">Banduia mediterranea</name>
    <dbReference type="NCBI Taxonomy" id="3075609"/>
    <lineage>
        <taxon>Bacteria</taxon>
        <taxon>Pseudomonadati</taxon>
        <taxon>Pseudomonadota</taxon>
        <taxon>Gammaproteobacteria</taxon>
        <taxon>Nevskiales</taxon>
        <taxon>Algiphilaceae</taxon>
        <taxon>Banduia</taxon>
    </lineage>
</organism>
<dbReference type="Gene3D" id="1.10.150.250">
    <property type="entry name" value="Flavinator of succinate dehydrogenase"/>
    <property type="match status" value="1"/>
</dbReference>
<evidence type="ECO:0000313" key="7">
    <source>
        <dbReference type="Proteomes" id="UP001254608"/>
    </source>
</evidence>
<dbReference type="InterPro" id="IPR036714">
    <property type="entry name" value="SDH_sf"/>
</dbReference>
<evidence type="ECO:0000256" key="3">
    <source>
        <dbReference type="ARBA" id="ARBA00019418"/>
    </source>
</evidence>
<dbReference type="EMBL" id="JAVRIC010000024">
    <property type="protein sequence ID" value="MDT0498631.1"/>
    <property type="molecule type" value="Genomic_DNA"/>
</dbReference>
<evidence type="ECO:0000256" key="4">
    <source>
        <dbReference type="ARBA" id="ARBA00022490"/>
    </source>
</evidence>
<evidence type="ECO:0000256" key="1">
    <source>
        <dbReference type="ARBA" id="ARBA00004496"/>
    </source>
</evidence>
<gene>
    <name evidence="6" type="ORF">RM530_14875</name>
</gene>
<dbReference type="InterPro" id="IPR050531">
    <property type="entry name" value="SdhE_FAD_assembly_factor"/>
</dbReference>
<comment type="similarity">
    <text evidence="2">Belongs to the SdhE FAD assembly factor family.</text>
</comment>
<proteinExistence type="inferred from homology"/>
<dbReference type="PANTHER" id="PTHR39585">
    <property type="entry name" value="FAD ASSEMBLY FACTOR SDHE"/>
    <property type="match status" value="1"/>
</dbReference>
<sequence length="75" mass="8814">MHESQIRWRLRRGMKELDVLLTRWFDNQWSQARASERAAFVDLLACEDPDIWSWLMGYSQPPQGPLADAIAGLRR</sequence>
<keyword evidence="4" id="KW-0963">Cytoplasm</keyword>
<dbReference type="Pfam" id="PF03937">
    <property type="entry name" value="Sdh5"/>
    <property type="match status" value="1"/>
</dbReference>
<dbReference type="PANTHER" id="PTHR39585:SF1">
    <property type="entry name" value="FAD ASSEMBLY FACTOR SDHE"/>
    <property type="match status" value="1"/>
</dbReference>
<dbReference type="Proteomes" id="UP001254608">
    <property type="component" value="Unassembled WGS sequence"/>
</dbReference>
<comment type="caution">
    <text evidence="6">The sequence shown here is derived from an EMBL/GenBank/DDBJ whole genome shotgun (WGS) entry which is preliminary data.</text>
</comment>
<accession>A0ABU2WMT0</accession>